<gene>
    <name evidence="9" type="ORF">BGW36DRAFT_366329</name>
</gene>
<evidence type="ECO:0000313" key="9">
    <source>
        <dbReference type="EMBL" id="KAH8704867.1"/>
    </source>
</evidence>
<dbReference type="PROSITE" id="PS50048">
    <property type="entry name" value="ZN2_CY6_FUNGAL_2"/>
    <property type="match status" value="1"/>
</dbReference>
<evidence type="ECO:0000259" key="8">
    <source>
        <dbReference type="PROSITE" id="PS50048"/>
    </source>
</evidence>
<dbReference type="SUPFAM" id="SSF57701">
    <property type="entry name" value="Zn2/Cys6 DNA-binding domain"/>
    <property type="match status" value="1"/>
</dbReference>
<reference evidence="9" key="1">
    <citation type="submission" date="2021-12" db="EMBL/GenBank/DDBJ databases">
        <title>Convergent genome expansion in fungi linked to evolution of root-endophyte symbiosis.</title>
        <authorList>
            <consortium name="DOE Joint Genome Institute"/>
            <person name="Ke Y.-H."/>
            <person name="Bonito G."/>
            <person name="Liao H.-L."/>
            <person name="Looney B."/>
            <person name="Rojas-Flechas A."/>
            <person name="Nash J."/>
            <person name="Hameed K."/>
            <person name="Schadt C."/>
            <person name="Martin F."/>
            <person name="Crous P.W."/>
            <person name="Miettinen O."/>
            <person name="Magnuson J.K."/>
            <person name="Labbe J."/>
            <person name="Jacobson D."/>
            <person name="Doktycz M.J."/>
            <person name="Veneault-Fourrey C."/>
            <person name="Kuo A."/>
            <person name="Mondo S."/>
            <person name="Calhoun S."/>
            <person name="Riley R."/>
            <person name="Ohm R."/>
            <person name="LaButti K."/>
            <person name="Andreopoulos B."/>
            <person name="Pangilinan J."/>
            <person name="Nolan M."/>
            <person name="Tritt A."/>
            <person name="Clum A."/>
            <person name="Lipzen A."/>
            <person name="Daum C."/>
            <person name="Barry K."/>
            <person name="Grigoriev I.V."/>
            <person name="Vilgalys R."/>
        </authorList>
    </citation>
    <scope>NUCLEOTIDE SEQUENCE</scope>
    <source>
        <strain evidence="9">PMI_201</strain>
    </source>
</reference>
<dbReference type="CDD" id="cd00067">
    <property type="entry name" value="GAL4"/>
    <property type="match status" value="1"/>
</dbReference>
<keyword evidence="4" id="KW-0238">DNA-binding</keyword>
<feature type="domain" description="Zn(2)-C6 fungal-type" evidence="8">
    <location>
        <begin position="32"/>
        <end position="63"/>
    </location>
</feature>
<keyword evidence="6" id="KW-0539">Nucleus</keyword>
<evidence type="ECO:0000256" key="4">
    <source>
        <dbReference type="ARBA" id="ARBA00023125"/>
    </source>
</evidence>
<dbReference type="EMBL" id="JAJTJA010000001">
    <property type="protein sequence ID" value="KAH8704867.1"/>
    <property type="molecule type" value="Genomic_DNA"/>
</dbReference>
<keyword evidence="3" id="KW-0805">Transcription regulation</keyword>
<feature type="compositionally biased region" description="Polar residues" evidence="7">
    <location>
        <begin position="635"/>
        <end position="646"/>
    </location>
</feature>
<dbReference type="SMART" id="SM00906">
    <property type="entry name" value="Fungal_trans"/>
    <property type="match status" value="1"/>
</dbReference>
<dbReference type="CDD" id="cd12148">
    <property type="entry name" value="fungal_TF_MHR"/>
    <property type="match status" value="1"/>
</dbReference>
<dbReference type="PROSITE" id="PS00463">
    <property type="entry name" value="ZN2_CY6_FUNGAL_1"/>
    <property type="match status" value="1"/>
</dbReference>
<evidence type="ECO:0000256" key="5">
    <source>
        <dbReference type="ARBA" id="ARBA00023163"/>
    </source>
</evidence>
<feature type="region of interest" description="Disordered" evidence="7">
    <location>
        <begin position="631"/>
        <end position="652"/>
    </location>
</feature>
<evidence type="ECO:0000256" key="2">
    <source>
        <dbReference type="ARBA" id="ARBA00022723"/>
    </source>
</evidence>
<organism evidence="9 10">
    <name type="scientific">Talaromyces proteolyticus</name>
    <dbReference type="NCBI Taxonomy" id="1131652"/>
    <lineage>
        <taxon>Eukaryota</taxon>
        <taxon>Fungi</taxon>
        <taxon>Dikarya</taxon>
        <taxon>Ascomycota</taxon>
        <taxon>Pezizomycotina</taxon>
        <taxon>Eurotiomycetes</taxon>
        <taxon>Eurotiomycetidae</taxon>
        <taxon>Eurotiales</taxon>
        <taxon>Trichocomaceae</taxon>
        <taxon>Talaromyces</taxon>
        <taxon>Talaromyces sect. Bacilispori</taxon>
    </lineage>
</organism>
<keyword evidence="2" id="KW-0479">Metal-binding</keyword>
<dbReference type="RefSeq" id="XP_046077488.1">
    <property type="nucleotide sequence ID" value="XM_046214738.1"/>
</dbReference>
<dbReference type="GO" id="GO:0000981">
    <property type="term" value="F:DNA-binding transcription factor activity, RNA polymerase II-specific"/>
    <property type="evidence" value="ECO:0007669"/>
    <property type="project" value="InterPro"/>
</dbReference>
<keyword evidence="10" id="KW-1185">Reference proteome</keyword>
<dbReference type="Gene3D" id="4.10.240.10">
    <property type="entry name" value="Zn(2)-C6 fungal-type DNA-binding domain"/>
    <property type="match status" value="1"/>
</dbReference>
<evidence type="ECO:0000256" key="1">
    <source>
        <dbReference type="ARBA" id="ARBA00004123"/>
    </source>
</evidence>
<dbReference type="PANTHER" id="PTHR31001">
    <property type="entry name" value="UNCHARACTERIZED TRANSCRIPTIONAL REGULATORY PROTEIN"/>
    <property type="match status" value="1"/>
</dbReference>
<comment type="caution">
    <text evidence="9">The sequence shown here is derived from an EMBL/GenBank/DDBJ whole genome shotgun (WGS) entry which is preliminary data.</text>
</comment>
<dbReference type="Proteomes" id="UP001201262">
    <property type="component" value="Unassembled WGS sequence"/>
</dbReference>
<feature type="compositionally biased region" description="Polar residues" evidence="7">
    <location>
        <begin position="130"/>
        <end position="142"/>
    </location>
</feature>
<evidence type="ECO:0000256" key="6">
    <source>
        <dbReference type="ARBA" id="ARBA00023242"/>
    </source>
</evidence>
<keyword evidence="5" id="KW-0804">Transcription</keyword>
<dbReference type="GO" id="GO:0006351">
    <property type="term" value="P:DNA-templated transcription"/>
    <property type="evidence" value="ECO:0007669"/>
    <property type="project" value="InterPro"/>
</dbReference>
<dbReference type="GO" id="GO:0003677">
    <property type="term" value="F:DNA binding"/>
    <property type="evidence" value="ECO:0007669"/>
    <property type="project" value="UniProtKB-KW"/>
</dbReference>
<dbReference type="GeneID" id="70245025"/>
<sequence>MATISNYTSVFRAFDNCSESRRGSKRNRQPVSCHPCRVRKLKCDRQHPCGACTSREEASRCDFIAKSKPDRLRGEKPMAEIQGRLQNLEKLLESVMHADPPKSENVRASTRLETAELHSGTETPGHENTKLMSTETTPQSAVVSDGSRAMSMASSESSCYIGATSWRAILDTVRNIQDSLLPDDDISQTSVSETTASVDIISGRLEHRSLEELISGLPPRPVVDRLLFIFFNTGYMNVPFLHALKVQSEMCQFWEKPTSVSFLWLSILFSMLCIAADVAISKGQASNFPYCNPERYMIKSGECLVSGEYLKVQPLAVEALTMYALSKYMRNEDSDPALWSLFGLATRLAHRMGYHRDPRSLAISPFEAEMRRRVWFYIESFDVLFSFQLGMPPIIHGDECDTDLPGNYSEADFPEDSPTLMLFYTHKARLIRLFRRVLRVALSTRSPDYEEIQRVDEDLQALYHEVPPYLKARPIHSSGFMDQGHIIIYRLILEQLHLQSLCILHRIYFTHELDDSKYDRSRDICRNSALQLLDMQAEVYRQSQPTGRLHDDRWMVKSISHHAYLVAGMVLCLDISVSTSRSLGDRIREINALKISYHIWSERRTVSQEAAHAARVLATILARVKKMLASSSSSKHNTQSKNTDLYSTKPTTTIMTPPDTILSANAVTTLDERLSAPISTPFIYHQPSDTQPSQQVLQPMTFPSTTFSTFDRNLPPVLDSTAQYPANSESTAPSTERNCSSEGGSSFNLDIDDTMMFDDETLEPLANVLGMDSYSCHGSGSLDWSSIDRYLLDQAQYHGAIELVQ</sequence>
<dbReference type="InterPro" id="IPR007219">
    <property type="entry name" value="XnlR_reg_dom"/>
</dbReference>
<dbReference type="GO" id="GO:0008270">
    <property type="term" value="F:zinc ion binding"/>
    <property type="evidence" value="ECO:0007669"/>
    <property type="project" value="InterPro"/>
</dbReference>
<feature type="region of interest" description="Disordered" evidence="7">
    <location>
        <begin position="115"/>
        <end position="143"/>
    </location>
</feature>
<comment type="subcellular location">
    <subcellularLocation>
        <location evidence="1">Nucleus</location>
    </subcellularLocation>
</comment>
<dbReference type="InterPro" id="IPR001138">
    <property type="entry name" value="Zn2Cys6_DnaBD"/>
</dbReference>
<dbReference type="AlphaFoldDB" id="A0AAD4KZP6"/>
<dbReference type="PANTHER" id="PTHR31001:SF49">
    <property type="entry name" value="ZN(II)2CYS6 TRANSCRIPTION FACTOR (EUROFUNG)"/>
    <property type="match status" value="1"/>
</dbReference>
<dbReference type="SMART" id="SM00066">
    <property type="entry name" value="GAL4"/>
    <property type="match status" value="1"/>
</dbReference>
<evidence type="ECO:0000256" key="3">
    <source>
        <dbReference type="ARBA" id="ARBA00023015"/>
    </source>
</evidence>
<dbReference type="Pfam" id="PF00172">
    <property type="entry name" value="Zn_clus"/>
    <property type="match status" value="1"/>
</dbReference>
<dbReference type="InterPro" id="IPR036864">
    <property type="entry name" value="Zn2-C6_fun-type_DNA-bd_sf"/>
</dbReference>
<accession>A0AAD4KZP6</accession>
<dbReference type="InterPro" id="IPR050613">
    <property type="entry name" value="Sec_Metabolite_Reg"/>
</dbReference>
<protein>
    <submittedName>
        <fullName evidence="9">Fungal-specific transcription factor domain-containing protein</fullName>
    </submittedName>
</protein>
<evidence type="ECO:0000256" key="7">
    <source>
        <dbReference type="SAM" id="MobiDB-lite"/>
    </source>
</evidence>
<name>A0AAD4KZP6_9EURO</name>
<evidence type="ECO:0000313" key="10">
    <source>
        <dbReference type="Proteomes" id="UP001201262"/>
    </source>
</evidence>
<dbReference type="GO" id="GO:0005634">
    <property type="term" value="C:nucleus"/>
    <property type="evidence" value="ECO:0007669"/>
    <property type="project" value="UniProtKB-SubCell"/>
</dbReference>
<dbReference type="Pfam" id="PF04082">
    <property type="entry name" value="Fungal_trans"/>
    <property type="match status" value="1"/>
</dbReference>
<feature type="region of interest" description="Disordered" evidence="7">
    <location>
        <begin position="724"/>
        <end position="745"/>
    </location>
</feature>
<proteinExistence type="predicted"/>